<protein>
    <submittedName>
        <fullName evidence="1">Uncharacterized protein</fullName>
    </submittedName>
</protein>
<dbReference type="InParanoid" id="A0A0B2ULL0"/>
<dbReference type="Proteomes" id="UP000031056">
    <property type="component" value="Unassembled WGS sequence"/>
</dbReference>
<name>A0A0B2ULL0_9MICR</name>
<gene>
    <name evidence="1" type="ORF">M896_040580</name>
</gene>
<organism evidence="1 2">
    <name type="scientific">Ordospora colligata OC4</name>
    <dbReference type="NCBI Taxonomy" id="1354746"/>
    <lineage>
        <taxon>Eukaryota</taxon>
        <taxon>Fungi</taxon>
        <taxon>Fungi incertae sedis</taxon>
        <taxon>Microsporidia</taxon>
        <taxon>Ordosporidae</taxon>
        <taxon>Ordospora</taxon>
    </lineage>
</organism>
<evidence type="ECO:0000313" key="1">
    <source>
        <dbReference type="EMBL" id="KHN69865.1"/>
    </source>
</evidence>
<sequence length="123" mass="14090">MIYVGDHFHAEFCTVAPSPIRCALGPEFYVLLFSDLSAVYNGRVHQVCFVVPTHYPSFVSTMMDSKPMALKESVELLFNFRSDKDKQILAKYVENIQDTYSLHINGFDPMPKKILKKLKAQQN</sequence>
<dbReference type="RefSeq" id="XP_014563907.1">
    <property type="nucleotide sequence ID" value="XM_014708421.1"/>
</dbReference>
<keyword evidence="2" id="KW-1185">Reference proteome</keyword>
<dbReference type="OrthoDB" id="2195425at2759"/>
<comment type="caution">
    <text evidence="1">The sequence shown here is derived from an EMBL/GenBank/DDBJ whole genome shotgun (WGS) entry which is preliminary data.</text>
</comment>
<reference evidence="1 2" key="1">
    <citation type="journal article" date="2014" name="MBio">
        <title>The Ordospora colligata genome; evolution of extreme reduction in microsporidia and host-to-parasite horizontal gene transfer.</title>
        <authorList>
            <person name="Pombert J.-F."/>
            <person name="Haag K.L."/>
            <person name="Beidas S."/>
            <person name="Ebert D."/>
            <person name="Keeling P.J."/>
        </authorList>
    </citation>
    <scope>NUCLEOTIDE SEQUENCE [LARGE SCALE GENOMIC DNA]</scope>
    <source>
        <strain evidence="1 2">OC4</strain>
    </source>
</reference>
<accession>A0A0B2ULL0</accession>
<dbReference type="VEuPathDB" id="MicrosporidiaDB:M896_040580"/>
<dbReference type="EMBL" id="JOKQ01000004">
    <property type="protein sequence ID" value="KHN69865.1"/>
    <property type="molecule type" value="Genomic_DNA"/>
</dbReference>
<proteinExistence type="predicted"/>
<dbReference type="GeneID" id="26261497"/>
<dbReference type="AlphaFoldDB" id="A0A0B2ULL0"/>
<evidence type="ECO:0000313" key="2">
    <source>
        <dbReference type="Proteomes" id="UP000031056"/>
    </source>
</evidence>
<dbReference type="HOGENOM" id="CLU_164173_0_0_1"/>